<evidence type="ECO:0000256" key="5">
    <source>
        <dbReference type="ARBA" id="ARBA00022927"/>
    </source>
</evidence>
<comment type="similarity">
    <text evidence="2">Belongs to the VPS35L family.</text>
</comment>
<name>A0ABQ9UKQ7_SAGOE</name>
<dbReference type="EMBL" id="JASSZA010000011">
    <property type="protein sequence ID" value="KAK2097633.1"/>
    <property type="molecule type" value="Genomic_DNA"/>
</dbReference>
<evidence type="ECO:0000313" key="7">
    <source>
        <dbReference type="EMBL" id="KAK2097633.1"/>
    </source>
</evidence>
<gene>
    <name evidence="7" type="primary">VPS35L_2</name>
    <name evidence="7" type="ORF">P7K49_023084</name>
</gene>
<reference evidence="7 8" key="1">
    <citation type="submission" date="2023-05" db="EMBL/GenBank/DDBJ databases">
        <title>B98-5 Cell Line De Novo Hybrid Assembly: An Optical Mapping Approach.</title>
        <authorList>
            <person name="Kananen K."/>
            <person name="Auerbach J.A."/>
            <person name="Kautto E."/>
            <person name="Blachly J.S."/>
        </authorList>
    </citation>
    <scope>NUCLEOTIDE SEQUENCE [LARGE SCALE GENOMIC DNA]</scope>
    <source>
        <strain evidence="7">B95-8</strain>
        <tissue evidence="7">Cell line</tissue>
    </source>
</reference>
<keyword evidence="4" id="KW-0967">Endosome</keyword>
<protein>
    <recommendedName>
        <fullName evidence="6">VPS35 endosomal protein-sorting factor-like</fullName>
    </recommendedName>
</protein>
<dbReference type="Proteomes" id="UP001266305">
    <property type="component" value="Unassembled WGS sequence"/>
</dbReference>
<evidence type="ECO:0000256" key="3">
    <source>
        <dbReference type="ARBA" id="ARBA00022448"/>
    </source>
</evidence>
<comment type="caution">
    <text evidence="7">The sequence shown here is derived from an EMBL/GenBank/DDBJ whole genome shotgun (WGS) entry which is preliminary data.</text>
</comment>
<evidence type="ECO:0000256" key="2">
    <source>
        <dbReference type="ARBA" id="ARBA00010704"/>
    </source>
</evidence>
<evidence type="ECO:0000256" key="6">
    <source>
        <dbReference type="ARBA" id="ARBA00023838"/>
    </source>
</evidence>
<proteinExistence type="inferred from homology"/>
<dbReference type="InterPro" id="IPR029705">
    <property type="entry name" value="VPS35L"/>
</dbReference>
<comment type="subcellular location">
    <subcellularLocation>
        <location evidence="1">Endosome</location>
    </subcellularLocation>
</comment>
<sequence>MEGGSIPSRVKACLGGKLVYERIFSMCVDNRSVLPDHFSPENANDTAKETCLNWGISECLPRLTCMIRGIGDPLVSVYARAYLCRVGMEVAPHLKESLNKNFFDFLLTFKQIHGDTVQNQLVVQGVELPSYLPLYPPAMDWIFQCISYHAPELKYCQELE</sequence>
<keyword evidence="8" id="KW-1185">Reference proteome</keyword>
<dbReference type="PANTHER" id="PTHR13673">
    <property type="entry name" value="ESOPHAGEAL CANCER ASSOCIATED PROTEIN"/>
    <property type="match status" value="1"/>
</dbReference>
<organism evidence="7 8">
    <name type="scientific">Saguinus oedipus</name>
    <name type="common">Cotton-top tamarin</name>
    <name type="synonym">Oedipomidas oedipus</name>
    <dbReference type="NCBI Taxonomy" id="9490"/>
    <lineage>
        <taxon>Eukaryota</taxon>
        <taxon>Metazoa</taxon>
        <taxon>Chordata</taxon>
        <taxon>Craniata</taxon>
        <taxon>Vertebrata</taxon>
        <taxon>Euteleostomi</taxon>
        <taxon>Mammalia</taxon>
        <taxon>Eutheria</taxon>
        <taxon>Euarchontoglires</taxon>
        <taxon>Primates</taxon>
        <taxon>Haplorrhini</taxon>
        <taxon>Platyrrhini</taxon>
        <taxon>Cebidae</taxon>
        <taxon>Callitrichinae</taxon>
        <taxon>Saguinus</taxon>
    </lineage>
</organism>
<evidence type="ECO:0000256" key="4">
    <source>
        <dbReference type="ARBA" id="ARBA00022753"/>
    </source>
</evidence>
<keyword evidence="5" id="KW-0653">Protein transport</keyword>
<evidence type="ECO:0000256" key="1">
    <source>
        <dbReference type="ARBA" id="ARBA00004177"/>
    </source>
</evidence>
<evidence type="ECO:0000313" key="8">
    <source>
        <dbReference type="Proteomes" id="UP001266305"/>
    </source>
</evidence>
<accession>A0ABQ9UKQ7</accession>
<keyword evidence="3" id="KW-0813">Transport</keyword>
<dbReference type="PANTHER" id="PTHR13673:SF0">
    <property type="entry name" value="VPS35 ENDOSOMAL PROTEIN-SORTING FACTOR-LIKE"/>
    <property type="match status" value="1"/>
</dbReference>